<reference evidence="1 2" key="1">
    <citation type="journal article" date="2009" name="Ping Tu Hsueh Pao">
        <title>Cloning and analysis of the complete genomes of pigeon circovirus from Zhejiang Province.</title>
        <authorList>
            <person name="Yu X.P."/>
            <person name="Zhu C."/>
            <person name="Zheng X.T."/>
            <person name="Mu A.X."/>
            <person name="Yu H.T."/>
        </authorList>
    </citation>
    <scope>NUCLEOTIDE SEQUENCE [LARGE SCALE GENOMIC DNA]</scope>
    <source>
        <strain evidence="1">Zj2</strain>
    </source>
</reference>
<sequence>MGYFFIQSGASSNLSWFQTSHLLIRRKSAWTQHFSSLYQASGGLLLVTIITRDVNSTKAPFTGTLCGYRSVTRSSSQKGSQP</sequence>
<gene>
    <name evidence="1" type="primary">c4</name>
</gene>
<dbReference type="EMBL" id="DQ090944">
    <property type="protein sequence ID" value="AAZ68047.2"/>
    <property type="molecule type" value="Genomic_DNA"/>
</dbReference>
<dbReference type="Proteomes" id="UP000122621">
    <property type="component" value="Segment"/>
</dbReference>
<organismHost>
    <name type="scientific">Columba livia</name>
    <name type="common">Rock dove</name>
    <dbReference type="NCBI Taxonomy" id="8932"/>
</organismHost>
<accession>Q3YLD1</accession>
<name>Q3YLD1_PICV</name>
<proteinExistence type="predicted"/>
<evidence type="ECO:0000313" key="1">
    <source>
        <dbReference type="EMBL" id="AAZ68047.2"/>
    </source>
</evidence>
<protein>
    <submittedName>
        <fullName evidence="1">C4</fullName>
    </submittedName>
</protein>
<evidence type="ECO:0000313" key="2">
    <source>
        <dbReference type="Proteomes" id="UP000122621"/>
    </source>
</evidence>
<organism evidence="1 2">
    <name type="scientific">Pigeon circovirus</name>
    <name type="common">PiCV</name>
    <name type="synonym">Columbid circovirus</name>
    <dbReference type="NCBI Taxonomy" id="126070"/>
    <lineage>
        <taxon>Viruses</taxon>
        <taxon>Monodnaviria</taxon>
        <taxon>Shotokuvirae</taxon>
        <taxon>Cressdnaviricota</taxon>
        <taxon>Arfiviricetes</taxon>
        <taxon>Cirlivirales</taxon>
        <taxon>Circoviridae</taxon>
        <taxon>Circovirus</taxon>
        <taxon>Circovirus pigeon</taxon>
        <taxon>Pigeon circovirus</taxon>
    </lineage>
</organism>